<gene>
    <name evidence="2" type="ORF">QM012_008295</name>
</gene>
<evidence type="ECO:0008006" key="4">
    <source>
        <dbReference type="Google" id="ProtNLM"/>
    </source>
</evidence>
<name>A0ABR0TJ29_AURPU</name>
<protein>
    <recommendedName>
        <fullName evidence="4">BZIP domain-containing protein</fullName>
    </recommendedName>
</protein>
<sequence length="71" mass="7307">MSSNNGNTQTNNTSNSSTNNGSSSTNNSTSGGSTNGNEVNSGRTRLSNAEVELLIKSAEAAKARRRASSKK</sequence>
<evidence type="ECO:0000313" key="2">
    <source>
        <dbReference type="EMBL" id="KAK6004433.1"/>
    </source>
</evidence>
<keyword evidence="3" id="KW-1185">Reference proteome</keyword>
<feature type="region of interest" description="Disordered" evidence="1">
    <location>
        <begin position="1"/>
        <end position="47"/>
    </location>
</feature>
<dbReference type="EMBL" id="JASGXD010000007">
    <property type="protein sequence ID" value="KAK6004433.1"/>
    <property type="molecule type" value="Genomic_DNA"/>
</dbReference>
<dbReference type="Proteomes" id="UP001341245">
    <property type="component" value="Unassembled WGS sequence"/>
</dbReference>
<accession>A0ABR0TJ29</accession>
<comment type="caution">
    <text evidence="2">The sequence shown here is derived from an EMBL/GenBank/DDBJ whole genome shotgun (WGS) entry which is preliminary data.</text>
</comment>
<feature type="compositionally biased region" description="Polar residues" evidence="1">
    <location>
        <begin position="38"/>
        <end position="47"/>
    </location>
</feature>
<organism evidence="2 3">
    <name type="scientific">Aureobasidium pullulans</name>
    <name type="common">Black yeast</name>
    <name type="synonym">Pullularia pullulans</name>
    <dbReference type="NCBI Taxonomy" id="5580"/>
    <lineage>
        <taxon>Eukaryota</taxon>
        <taxon>Fungi</taxon>
        <taxon>Dikarya</taxon>
        <taxon>Ascomycota</taxon>
        <taxon>Pezizomycotina</taxon>
        <taxon>Dothideomycetes</taxon>
        <taxon>Dothideomycetidae</taxon>
        <taxon>Dothideales</taxon>
        <taxon>Saccotheciaceae</taxon>
        <taxon>Aureobasidium</taxon>
    </lineage>
</organism>
<feature type="compositionally biased region" description="Low complexity" evidence="1">
    <location>
        <begin position="1"/>
        <end position="37"/>
    </location>
</feature>
<reference evidence="2 3" key="1">
    <citation type="submission" date="2023-11" db="EMBL/GenBank/DDBJ databases">
        <title>Draft genome sequence and annotation of the polyextremotolerant black yeast-like fungus Aureobasidium pullulans NRRL 62042.</title>
        <authorList>
            <person name="Dielentheis-Frenken M.R.E."/>
            <person name="Wibberg D."/>
            <person name="Blank L.M."/>
            <person name="Tiso T."/>
        </authorList>
    </citation>
    <scope>NUCLEOTIDE SEQUENCE [LARGE SCALE GENOMIC DNA]</scope>
    <source>
        <strain evidence="2 3">NRRL 62042</strain>
    </source>
</reference>
<proteinExistence type="predicted"/>
<evidence type="ECO:0000256" key="1">
    <source>
        <dbReference type="SAM" id="MobiDB-lite"/>
    </source>
</evidence>
<evidence type="ECO:0000313" key="3">
    <source>
        <dbReference type="Proteomes" id="UP001341245"/>
    </source>
</evidence>